<evidence type="ECO:0000313" key="1">
    <source>
        <dbReference type="EMBL" id="STV71192.1"/>
    </source>
</evidence>
<sequence length="151" mass="15900">MWVRKQLQPSAAADGVLCSVLAVNPWTPGAGHREKSGIYLSPENAIEWAAKRLVGASSSLDIVAVLLTAPTLETFTRELSVFHEVFPLPEVGAIWRRATTAVSLEISKMQIPARASGFPSPMPLSVASLRGASAAAALLNSVQGGRREPGG</sequence>
<dbReference type="EMBL" id="UGMS01000001">
    <property type="protein sequence ID" value="STV71192.1"/>
    <property type="molecule type" value="Genomic_DNA"/>
</dbReference>
<proteinExistence type="predicted"/>
<name>A0A7H4MYR1_9ENTR</name>
<dbReference type="AlphaFoldDB" id="A0A7H4MYR1"/>
<accession>A0A7H4MYR1</accession>
<reference evidence="1 2" key="1">
    <citation type="submission" date="2018-06" db="EMBL/GenBank/DDBJ databases">
        <authorList>
            <consortium name="Pathogen Informatics"/>
            <person name="Doyle S."/>
        </authorList>
    </citation>
    <scope>NUCLEOTIDE SEQUENCE [LARGE SCALE GENOMIC DNA]</scope>
    <source>
        <strain evidence="1 2">NCTC11685</strain>
    </source>
</reference>
<gene>
    <name evidence="1" type="ORF">NCTC11685_00124</name>
</gene>
<dbReference type="Proteomes" id="UP000254863">
    <property type="component" value="Unassembled WGS sequence"/>
</dbReference>
<protein>
    <submittedName>
        <fullName evidence="1">Uncharacterized protein</fullName>
    </submittedName>
</protein>
<evidence type="ECO:0000313" key="2">
    <source>
        <dbReference type="Proteomes" id="UP000254863"/>
    </source>
</evidence>
<organism evidence="1 2">
    <name type="scientific">Klebsiella michiganensis</name>
    <dbReference type="NCBI Taxonomy" id="1134687"/>
    <lineage>
        <taxon>Bacteria</taxon>
        <taxon>Pseudomonadati</taxon>
        <taxon>Pseudomonadota</taxon>
        <taxon>Gammaproteobacteria</taxon>
        <taxon>Enterobacterales</taxon>
        <taxon>Enterobacteriaceae</taxon>
        <taxon>Klebsiella/Raoultella group</taxon>
        <taxon>Klebsiella</taxon>
    </lineage>
</organism>
<comment type="caution">
    <text evidence="1">The sequence shown here is derived from an EMBL/GenBank/DDBJ whole genome shotgun (WGS) entry which is preliminary data.</text>
</comment>